<dbReference type="Proteomes" id="UP000006622">
    <property type="component" value="Chromosome"/>
</dbReference>
<protein>
    <recommendedName>
        <fullName evidence="1">UPF0201 protein Mzhil_2008</fullName>
    </recommendedName>
</protein>
<keyword evidence="3" id="KW-1185">Reference proteome</keyword>
<dbReference type="HAMAP" id="MF_01112">
    <property type="entry name" value="UPF0201"/>
    <property type="match status" value="1"/>
</dbReference>
<comment type="similarity">
    <text evidence="1">Belongs to the UPF0201 family.</text>
</comment>
<dbReference type="SUPFAM" id="SSF55282">
    <property type="entry name" value="RL5-like"/>
    <property type="match status" value="1"/>
</dbReference>
<dbReference type="RefSeq" id="WP_013899276.1">
    <property type="nucleotide sequence ID" value="NC_015676.1"/>
</dbReference>
<dbReference type="Pfam" id="PF01877">
    <property type="entry name" value="RNA_binding"/>
    <property type="match status" value="1"/>
</dbReference>
<evidence type="ECO:0000256" key="1">
    <source>
        <dbReference type="HAMAP-Rule" id="MF_01112"/>
    </source>
</evidence>
<gene>
    <name evidence="2" type="ordered locus">Mzhil_2008</name>
</gene>
<dbReference type="PANTHER" id="PTHR39652">
    <property type="entry name" value="UPF0201 PROTEIN TK1335"/>
    <property type="match status" value="1"/>
</dbReference>
<organism evidence="2 3">
    <name type="scientific">Methanosalsum zhilinae (strain DSM 4017 / NBRC 107636 / OCM 62 / WeN5)</name>
    <name type="common">Methanohalophilus zhilinae</name>
    <dbReference type="NCBI Taxonomy" id="679901"/>
    <lineage>
        <taxon>Archaea</taxon>
        <taxon>Methanobacteriati</taxon>
        <taxon>Methanobacteriota</taxon>
        <taxon>Stenosarchaea group</taxon>
        <taxon>Methanomicrobia</taxon>
        <taxon>Methanosarcinales</taxon>
        <taxon>Methanosarcinaceae</taxon>
        <taxon>Methanosalsum</taxon>
    </lineage>
</organism>
<dbReference type="HOGENOM" id="CLU_134829_0_0_2"/>
<dbReference type="AlphaFoldDB" id="F7XL29"/>
<evidence type="ECO:0000313" key="3">
    <source>
        <dbReference type="Proteomes" id="UP000006622"/>
    </source>
</evidence>
<proteinExistence type="inferred from homology"/>
<dbReference type="InterPro" id="IPR022803">
    <property type="entry name" value="Ribosomal_uL5_dom_sf"/>
</dbReference>
<accession>F7XL29</accession>
<dbReference type="InterPro" id="IPR002739">
    <property type="entry name" value="PAB1135-like"/>
</dbReference>
<dbReference type="KEGG" id="mzh:Mzhil_2008"/>
<reference evidence="2" key="1">
    <citation type="submission" date="2010-07" db="EMBL/GenBank/DDBJ databases">
        <title>The complete genome of Methanosalsum zhilinae DSM 4017.</title>
        <authorList>
            <consortium name="US DOE Joint Genome Institute (JGI-PGF)"/>
            <person name="Lucas S."/>
            <person name="Copeland A."/>
            <person name="Lapidus A."/>
            <person name="Glavina del Rio T."/>
            <person name="Dalin E."/>
            <person name="Tice H."/>
            <person name="Bruce D."/>
            <person name="Goodwin L."/>
            <person name="Pitluck S."/>
            <person name="Kyrpides N."/>
            <person name="Mavromatis K."/>
            <person name="Ovchinnikova G."/>
            <person name="Daligault H."/>
            <person name="Detter J.C."/>
            <person name="Han C."/>
            <person name="Tapia R."/>
            <person name="Larimer F."/>
            <person name="Land M."/>
            <person name="Hauser L."/>
            <person name="Markowitz V."/>
            <person name="Cheng J.-F."/>
            <person name="Hugenholtz P."/>
            <person name="Woyke T."/>
            <person name="Wu D."/>
            <person name="Spring S."/>
            <person name="Schueler E."/>
            <person name="Brambilla E."/>
            <person name="Klenk H.-P."/>
            <person name="Eisen J.A."/>
        </authorList>
    </citation>
    <scope>NUCLEOTIDE SEQUENCE</scope>
    <source>
        <strain evidence="2">DSM 4017</strain>
    </source>
</reference>
<dbReference type="EMBL" id="CP002101">
    <property type="protein sequence ID" value="AEH61841.1"/>
    <property type="molecule type" value="Genomic_DNA"/>
</dbReference>
<dbReference type="Gene3D" id="3.30.1440.10">
    <property type="match status" value="1"/>
</dbReference>
<evidence type="ECO:0000313" key="2">
    <source>
        <dbReference type="EMBL" id="AEH61841.1"/>
    </source>
</evidence>
<dbReference type="STRING" id="679901.Mzhil_2008"/>
<name>F7XL29_METZD</name>
<dbReference type="GeneID" id="10823655"/>
<dbReference type="PANTHER" id="PTHR39652:SF1">
    <property type="entry name" value="UPF0201 PROTEIN TK1335"/>
    <property type="match status" value="1"/>
</dbReference>
<dbReference type="OrthoDB" id="7819at2157"/>
<sequence>MIDVEISAAVNPTENCSRIMDGIDNIFPQIEMELKKSAGAYNIIGHGKLNSLERMHDLLRKEKILDTARKELEKGQSSDGSYTCILINKQVATVGHINFPATEEPLGSIHLTIKAHSRKELESLFEWLAPHTRDGVPETELDISYVKE</sequence>